<feature type="region of interest" description="Disordered" evidence="1">
    <location>
        <begin position="247"/>
        <end position="281"/>
    </location>
</feature>
<dbReference type="AlphaFoldDB" id="A0A9W6WDW6"/>
<gene>
    <name evidence="2" type="ORF">Amon01_000886600</name>
</gene>
<evidence type="ECO:0000313" key="2">
    <source>
        <dbReference type="EMBL" id="GME67494.1"/>
    </source>
</evidence>
<feature type="compositionally biased region" description="Basic residues" evidence="1">
    <location>
        <begin position="272"/>
        <end position="281"/>
    </location>
</feature>
<dbReference type="Proteomes" id="UP001165063">
    <property type="component" value="Unassembled WGS sequence"/>
</dbReference>
<dbReference type="EMBL" id="BSXU01008853">
    <property type="protein sequence ID" value="GME67494.1"/>
    <property type="molecule type" value="Genomic_DNA"/>
</dbReference>
<name>A0A9W6WDW6_AMBMO</name>
<sequence>MNHQLASSIYNFPGNISFESLLEDEFQNTDYLTTLCADVNNNEHSEHNHQHCHEECGSSCIPQLGFNMLDFQNSNMQMLLESQNQPQKYIQHEVLVAANTIKTEELPLNENLIASPLNSTLQFSMPSNYYTIASNPNEQCISDAELSDGTTVSSTSSVTDSVFSSPDFGTVMVPAQACQPPLEARQFSIVSDCPSLVSSASSTAPSSRQPSLVLMTSPVDEYSPVSGSERDFSNPCSSISSPAGPIVSLPQVSTPASTASPTSATGLIQHHSSSHSHNHKIKSKFQSKRCSICGKYITRDITRHIRTHDVQSRFKCIFPPRQCLHKTKQFNRPYDFKKHLLNSHFEFDNCEVKKLHNLNDKLPCYGTCKCGLRLTGKEWLDHVLKMDSEGKSIECPYLRKFYKESGCRPPVQKFITR</sequence>
<proteinExistence type="predicted"/>
<evidence type="ECO:0000313" key="3">
    <source>
        <dbReference type="Proteomes" id="UP001165063"/>
    </source>
</evidence>
<protein>
    <submittedName>
        <fullName evidence="2">Unnamed protein product</fullName>
    </submittedName>
</protein>
<dbReference type="OrthoDB" id="4091477at2759"/>
<reference evidence="2" key="1">
    <citation type="submission" date="2023-04" db="EMBL/GenBank/DDBJ databases">
        <title>Ambrosiozyma monospora NBRC 1965.</title>
        <authorList>
            <person name="Ichikawa N."/>
            <person name="Sato H."/>
            <person name="Tonouchi N."/>
        </authorList>
    </citation>
    <scope>NUCLEOTIDE SEQUENCE</scope>
    <source>
        <strain evidence="2">NBRC 1965</strain>
    </source>
</reference>
<comment type="caution">
    <text evidence="2">The sequence shown here is derived from an EMBL/GenBank/DDBJ whole genome shotgun (WGS) entry which is preliminary data.</text>
</comment>
<accession>A0A9W6WDW6</accession>
<keyword evidence="3" id="KW-1185">Reference proteome</keyword>
<feature type="compositionally biased region" description="Low complexity" evidence="1">
    <location>
        <begin position="253"/>
        <end position="265"/>
    </location>
</feature>
<evidence type="ECO:0000256" key="1">
    <source>
        <dbReference type="SAM" id="MobiDB-lite"/>
    </source>
</evidence>
<organism evidence="2 3">
    <name type="scientific">Ambrosiozyma monospora</name>
    <name type="common">Yeast</name>
    <name type="synonym">Endomycopsis monosporus</name>
    <dbReference type="NCBI Taxonomy" id="43982"/>
    <lineage>
        <taxon>Eukaryota</taxon>
        <taxon>Fungi</taxon>
        <taxon>Dikarya</taxon>
        <taxon>Ascomycota</taxon>
        <taxon>Saccharomycotina</taxon>
        <taxon>Pichiomycetes</taxon>
        <taxon>Pichiales</taxon>
        <taxon>Pichiaceae</taxon>
        <taxon>Ambrosiozyma</taxon>
    </lineage>
</organism>